<dbReference type="GO" id="GO:0004739">
    <property type="term" value="F:pyruvate dehydrogenase (acetyl-transferring) activity"/>
    <property type="evidence" value="ECO:0007669"/>
    <property type="project" value="TreeGrafter"/>
</dbReference>
<dbReference type="Gene3D" id="3.40.50.970">
    <property type="match status" value="1"/>
</dbReference>
<dbReference type="EMBL" id="JAYKXN010000004">
    <property type="protein sequence ID" value="KAK7292692.1"/>
    <property type="molecule type" value="Genomic_DNA"/>
</dbReference>
<proteinExistence type="predicted"/>
<evidence type="ECO:0000313" key="5">
    <source>
        <dbReference type="EMBL" id="KAK7292692.1"/>
    </source>
</evidence>
<evidence type="ECO:0000313" key="6">
    <source>
        <dbReference type="Proteomes" id="UP001359559"/>
    </source>
</evidence>
<evidence type="ECO:0000256" key="2">
    <source>
        <dbReference type="ARBA" id="ARBA00023002"/>
    </source>
</evidence>
<dbReference type="GO" id="GO:0006086">
    <property type="term" value="P:pyruvate decarboxylation to acetyl-CoA"/>
    <property type="evidence" value="ECO:0007669"/>
    <property type="project" value="TreeGrafter"/>
</dbReference>
<dbReference type="PANTHER" id="PTHR11516:SF60">
    <property type="entry name" value="PYRUVATE DEHYDROGENASE E1 COMPONENT SUBUNIT ALPHA"/>
    <property type="match status" value="1"/>
</dbReference>
<keyword evidence="2" id="KW-0560">Oxidoreductase</keyword>
<dbReference type="Pfam" id="PF00676">
    <property type="entry name" value="E1_dh"/>
    <property type="match status" value="1"/>
</dbReference>
<dbReference type="InterPro" id="IPR050642">
    <property type="entry name" value="PDH_E1_Alpha_Subunit"/>
</dbReference>
<dbReference type="PANTHER" id="PTHR11516">
    <property type="entry name" value="PYRUVATE DEHYDROGENASE E1 COMPONENT, ALPHA SUBUNIT BACTERIAL AND ORGANELLAR"/>
    <property type="match status" value="1"/>
</dbReference>
<dbReference type="Proteomes" id="UP001359559">
    <property type="component" value="Unassembled WGS sequence"/>
</dbReference>
<dbReference type="InterPro" id="IPR029061">
    <property type="entry name" value="THDP-binding"/>
</dbReference>
<keyword evidence="3" id="KW-0786">Thiamine pyrophosphate</keyword>
<evidence type="ECO:0000259" key="4">
    <source>
        <dbReference type="Pfam" id="PF00676"/>
    </source>
</evidence>
<comment type="cofactor">
    <cofactor evidence="1">
        <name>thiamine diphosphate</name>
        <dbReference type="ChEBI" id="CHEBI:58937"/>
    </cofactor>
</comment>
<organism evidence="5 6">
    <name type="scientific">Clitoria ternatea</name>
    <name type="common">Butterfly pea</name>
    <dbReference type="NCBI Taxonomy" id="43366"/>
    <lineage>
        <taxon>Eukaryota</taxon>
        <taxon>Viridiplantae</taxon>
        <taxon>Streptophyta</taxon>
        <taxon>Embryophyta</taxon>
        <taxon>Tracheophyta</taxon>
        <taxon>Spermatophyta</taxon>
        <taxon>Magnoliopsida</taxon>
        <taxon>eudicotyledons</taxon>
        <taxon>Gunneridae</taxon>
        <taxon>Pentapetalae</taxon>
        <taxon>rosids</taxon>
        <taxon>fabids</taxon>
        <taxon>Fabales</taxon>
        <taxon>Fabaceae</taxon>
        <taxon>Papilionoideae</taxon>
        <taxon>50 kb inversion clade</taxon>
        <taxon>NPAAA clade</taxon>
        <taxon>indigoferoid/millettioid clade</taxon>
        <taxon>Phaseoleae</taxon>
        <taxon>Clitoria</taxon>
    </lineage>
</organism>
<gene>
    <name evidence="5" type="ORF">RJT34_15544</name>
</gene>
<sequence length="143" mass="15915">MPLSLVNLPQLTEPLDLEHQFFGVFFKHYKKIIRSNHHAVDTSAYCDHCTFLSRGGTLIEGQLFEALNMAALMNLLAILVYEDDHYGIGTVERSAKSPFYYKHGDYVPGLKIDGVDGCSSISMDATEGVVRGKKNGVFDHCCI</sequence>
<dbReference type="InterPro" id="IPR001017">
    <property type="entry name" value="DH_E1"/>
</dbReference>
<evidence type="ECO:0000256" key="3">
    <source>
        <dbReference type="ARBA" id="ARBA00023052"/>
    </source>
</evidence>
<protein>
    <recommendedName>
        <fullName evidence="4">Dehydrogenase E1 component domain-containing protein</fullName>
    </recommendedName>
</protein>
<reference evidence="5 6" key="1">
    <citation type="submission" date="2024-01" db="EMBL/GenBank/DDBJ databases">
        <title>The genomes of 5 underutilized Papilionoideae crops provide insights into root nodulation and disease resistance.</title>
        <authorList>
            <person name="Yuan L."/>
        </authorList>
    </citation>
    <scope>NUCLEOTIDE SEQUENCE [LARGE SCALE GENOMIC DNA]</scope>
    <source>
        <strain evidence="5">LY-2023</strain>
        <tissue evidence="5">Leaf</tissue>
    </source>
</reference>
<name>A0AAN9J5M5_CLITE</name>
<feature type="domain" description="Dehydrogenase E1 component" evidence="4">
    <location>
        <begin position="59"/>
        <end position="117"/>
    </location>
</feature>
<accession>A0AAN9J5M5</accession>
<evidence type="ECO:0000256" key="1">
    <source>
        <dbReference type="ARBA" id="ARBA00001964"/>
    </source>
</evidence>
<keyword evidence="6" id="KW-1185">Reference proteome</keyword>
<dbReference type="SUPFAM" id="SSF52518">
    <property type="entry name" value="Thiamin diphosphate-binding fold (THDP-binding)"/>
    <property type="match status" value="1"/>
</dbReference>
<comment type="caution">
    <text evidence="5">The sequence shown here is derived from an EMBL/GenBank/DDBJ whole genome shotgun (WGS) entry which is preliminary data.</text>
</comment>
<dbReference type="AlphaFoldDB" id="A0AAN9J5M5"/>